<evidence type="ECO:0000313" key="3">
    <source>
        <dbReference type="EMBL" id="SVA55447.1"/>
    </source>
</evidence>
<name>A0A381WU56_9ZZZZ</name>
<feature type="domain" description="DUF4349" evidence="2">
    <location>
        <begin position="65"/>
        <end position="267"/>
    </location>
</feature>
<evidence type="ECO:0000256" key="1">
    <source>
        <dbReference type="SAM" id="Phobius"/>
    </source>
</evidence>
<keyword evidence="1" id="KW-0812">Transmembrane</keyword>
<accession>A0A381WU56</accession>
<dbReference type="AlphaFoldDB" id="A0A381WU56"/>
<keyword evidence="1" id="KW-0472">Membrane</keyword>
<organism evidence="3">
    <name type="scientific">marine metagenome</name>
    <dbReference type="NCBI Taxonomy" id="408172"/>
    <lineage>
        <taxon>unclassified sequences</taxon>
        <taxon>metagenomes</taxon>
        <taxon>ecological metagenomes</taxon>
    </lineage>
</organism>
<feature type="transmembrane region" description="Helical" evidence="1">
    <location>
        <begin position="249"/>
        <end position="273"/>
    </location>
</feature>
<reference evidence="3" key="1">
    <citation type="submission" date="2018-05" db="EMBL/GenBank/DDBJ databases">
        <authorList>
            <person name="Lanie J.A."/>
            <person name="Ng W.-L."/>
            <person name="Kazmierczak K.M."/>
            <person name="Andrzejewski T.M."/>
            <person name="Davidsen T.M."/>
            <person name="Wayne K.J."/>
            <person name="Tettelin H."/>
            <person name="Glass J.I."/>
            <person name="Rusch D."/>
            <person name="Podicherti R."/>
            <person name="Tsui H.-C.T."/>
            <person name="Winkler M.E."/>
        </authorList>
    </citation>
    <scope>NUCLEOTIDE SEQUENCE</scope>
</reference>
<dbReference type="InterPro" id="IPR025645">
    <property type="entry name" value="DUF4349"/>
</dbReference>
<evidence type="ECO:0000259" key="2">
    <source>
        <dbReference type="Pfam" id="PF14257"/>
    </source>
</evidence>
<proteinExistence type="predicted"/>
<dbReference type="Pfam" id="PF14257">
    <property type="entry name" value="DUF4349"/>
    <property type="match status" value="1"/>
</dbReference>
<dbReference type="EMBL" id="UINC01012737">
    <property type="protein sequence ID" value="SVA55447.1"/>
    <property type="molecule type" value="Genomic_DNA"/>
</dbReference>
<gene>
    <name evidence="3" type="ORF">METZ01_LOCUS108301</name>
</gene>
<protein>
    <recommendedName>
        <fullName evidence="2">DUF4349 domain-containing protein</fullName>
    </recommendedName>
</protein>
<sequence>MKTFIIICMVLSISLFNSCSNEVNSVSGASTMESATSSDYAMAAPAYAPSPGIESYSKSSPEPRIQINGNLSLEVQNVSTALEETRVLVIQYGGNITSSDSGDSFNRYANISALIPKESFYELIEALKNIATKVTNENINSNDVTEEFVDIEAKLNVMKQTENRFIALLSETANVEEIMSVERELMRLRGEIDSLEGRMKYLSKTTDNSILNIYMTEEVPITGSGWRFFDSLDNSVRAMVSFSKHIANFLIGLIVFSPILIGIGLIVFLAYRYGKRYIHRRKK</sequence>
<keyword evidence="1" id="KW-1133">Transmembrane helix</keyword>